<organism evidence="1 2">
    <name type="scientific">Corallococcus exercitus</name>
    <dbReference type="NCBI Taxonomy" id="2316736"/>
    <lineage>
        <taxon>Bacteria</taxon>
        <taxon>Pseudomonadati</taxon>
        <taxon>Myxococcota</taxon>
        <taxon>Myxococcia</taxon>
        <taxon>Myxococcales</taxon>
        <taxon>Cystobacterineae</taxon>
        <taxon>Myxococcaceae</taxon>
        <taxon>Corallococcus</taxon>
    </lineage>
</organism>
<dbReference type="EMBL" id="JABFJW010000080">
    <property type="protein sequence ID" value="NOK09910.1"/>
    <property type="molecule type" value="Genomic_DNA"/>
</dbReference>
<dbReference type="Proteomes" id="UP000528460">
    <property type="component" value="Unassembled WGS sequence"/>
</dbReference>
<protein>
    <submittedName>
        <fullName evidence="1">Uncharacterized protein</fullName>
    </submittedName>
</protein>
<comment type="caution">
    <text evidence="1">The sequence shown here is derived from an EMBL/GenBank/DDBJ whole genome shotgun (WGS) entry which is preliminary data.</text>
</comment>
<dbReference type="RefSeq" id="WP_171414080.1">
    <property type="nucleotide sequence ID" value="NZ_JABFJW010000080.1"/>
</dbReference>
<name>A0A7Y4NEH6_9BACT</name>
<proteinExistence type="predicted"/>
<evidence type="ECO:0000313" key="1">
    <source>
        <dbReference type="EMBL" id="NOK09910.1"/>
    </source>
</evidence>
<sequence length="117" mass="12874">MANFYLSPPPFLNDPGIADATPERTQALKQLLPMLVAGKAEAGRFTGSAKDTLADLNEWLPIQLGGMPRLSRLVLLEDSADHLSRTYRSVYGKDQTQRWQATFDPAGLVAELDVTDE</sequence>
<accession>A0A7Y4NEH6</accession>
<gene>
    <name evidence="1" type="ORF">HNS30_12815</name>
</gene>
<evidence type="ECO:0000313" key="2">
    <source>
        <dbReference type="Proteomes" id="UP000528460"/>
    </source>
</evidence>
<dbReference type="AlphaFoldDB" id="A0A7Y4NEH6"/>
<reference evidence="1 2" key="1">
    <citation type="submission" date="2020-05" db="EMBL/GenBank/DDBJ databases">
        <authorList>
            <person name="Whitworth D."/>
        </authorList>
    </citation>
    <scope>NUCLEOTIDE SEQUENCE [LARGE SCALE GENOMIC DNA]</scope>
    <source>
        <strain evidence="1 2">CA046A</strain>
    </source>
</reference>